<name>A0A8S9IIK2_BRACR</name>
<dbReference type="EMBL" id="QGKW02001911">
    <property type="protein sequence ID" value="KAF2569052.1"/>
    <property type="molecule type" value="Genomic_DNA"/>
</dbReference>
<protein>
    <submittedName>
        <fullName evidence="2">Uncharacterized protein</fullName>
    </submittedName>
</protein>
<evidence type="ECO:0000256" key="1">
    <source>
        <dbReference type="SAM" id="MobiDB-lite"/>
    </source>
</evidence>
<evidence type="ECO:0000313" key="3">
    <source>
        <dbReference type="Proteomes" id="UP000712281"/>
    </source>
</evidence>
<comment type="caution">
    <text evidence="2">The sequence shown here is derived from an EMBL/GenBank/DDBJ whole genome shotgun (WGS) entry which is preliminary data.</text>
</comment>
<dbReference type="Proteomes" id="UP000712281">
    <property type="component" value="Unassembled WGS sequence"/>
</dbReference>
<sequence>MMKRTRRSLKSKGFRGQVMIRRYSGRWGGDGGEEKFRGMMLVDSEADFVRSEEGTEGEVEGRGSVEQGSGEFTTAAGVPEDEA</sequence>
<accession>A0A8S9IIK2</accession>
<dbReference type="AlphaFoldDB" id="A0A8S9IIK2"/>
<organism evidence="2 3">
    <name type="scientific">Brassica cretica</name>
    <name type="common">Mustard</name>
    <dbReference type="NCBI Taxonomy" id="69181"/>
    <lineage>
        <taxon>Eukaryota</taxon>
        <taxon>Viridiplantae</taxon>
        <taxon>Streptophyta</taxon>
        <taxon>Embryophyta</taxon>
        <taxon>Tracheophyta</taxon>
        <taxon>Spermatophyta</taxon>
        <taxon>Magnoliopsida</taxon>
        <taxon>eudicotyledons</taxon>
        <taxon>Gunneridae</taxon>
        <taxon>Pentapetalae</taxon>
        <taxon>rosids</taxon>
        <taxon>malvids</taxon>
        <taxon>Brassicales</taxon>
        <taxon>Brassicaceae</taxon>
        <taxon>Brassiceae</taxon>
        <taxon>Brassica</taxon>
    </lineage>
</organism>
<reference evidence="2" key="1">
    <citation type="submission" date="2019-12" db="EMBL/GenBank/DDBJ databases">
        <title>Genome sequencing and annotation of Brassica cretica.</title>
        <authorList>
            <person name="Studholme D.J."/>
            <person name="Sarris P.F."/>
        </authorList>
    </citation>
    <scope>NUCLEOTIDE SEQUENCE</scope>
    <source>
        <strain evidence="2">PFS-001/15</strain>
        <tissue evidence="2">Leaf</tissue>
    </source>
</reference>
<proteinExistence type="predicted"/>
<feature type="region of interest" description="Disordered" evidence="1">
    <location>
        <begin position="50"/>
        <end position="83"/>
    </location>
</feature>
<gene>
    <name evidence="2" type="ORF">F2Q68_00026287</name>
</gene>
<feature type="compositionally biased region" description="Basic and acidic residues" evidence="1">
    <location>
        <begin position="50"/>
        <end position="63"/>
    </location>
</feature>
<evidence type="ECO:0000313" key="2">
    <source>
        <dbReference type="EMBL" id="KAF2569052.1"/>
    </source>
</evidence>